<comment type="caution">
    <text evidence="2">The sequence shown here is derived from an EMBL/GenBank/DDBJ whole genome shotgun (WGS) entry which is preliminary data.</text>
</comment>
<dbReference type="Proteomes" id="UP000231453">
    <property type="component" value="Unassembled WGS sequence"/>
</dbReference>
<accession>A0A2M7VB87</accession>
<dbReference type="AlphaFoldDB" id="A0A2M7VB87"/>
<evidence type="ECO:0000313" key="2">
    <source>
        <dbReference type="EMBL" id="PIZ96295.1"/>
    </source>
</evidence>
<gene>
    <name evidence="2" type="ORF">COX80_01805</name>
</gene>
<keyword evidence="1" id="KW-0472">Membrane</keyword>
<keyword evidence="1" id="KW-1133">Transmembrane helix</keyword>
<dbReference type="EMBL" id="PFPL01000030">
    <property type="protein sequence ID" value="PIZ96295.1"/>
    <property type="molecule type" value="Genomic_DNA"/>
</dbReference>
<feature type="transmembrane region" description="Helical" evidence="1">
    <location>
        <begin position="52"/>
        <end position="73"/>
    </location>
</feature>
<evidence type="ECO:0000313" key="3">
    <source>
        <dbReference type="Proteomes" id="UP000231453"/>
    </source>
</evidence>
<protein>
    <submittedName>
        <fullName evidence="2">Uncharacterized protein</fullName>
    </submittedName>
</protein>
<reference evidence="3" key="1">
    <citation type="submission" date="2017-09" db="EMBL/GenBank/DDBJ databases">
        <title>Depth-based differentiation of microbial function through sediment-hosted aquifers and enrichment of novel symbionts in the deep terrestrial subsurface.</title>
        <authorList>
            <person name="Probst A.J."/>
            <person name="Ladd B."/>
            <person name="Jarett J.K."/>
            <person name="Geller-Mcgrath D.E."/>
            <person name="Sieber C.M.K."/>
            <person name="Emerson J.B."/>
            <person name="Anantharaman K."/>
            <person name="Thomas B.C."/>
            <person name="Malmstrom R."/>
            <person name="Stieglmeier M."/>
            <person name="Klingl A."/>
            <person name="Woyke T."/>
            <person name="Ryan C.M."/>
            <person name="Banfield J.F."/>
        </authorList>
    </citation>
    <scope>NUCLEOTIDE SEQUENCE [LARGE SCALE GENOMIC DNA]</scope>
</reference>
<feature type="transmembrane region" description="Helical" evidence="1">
    <location>
        <begin position="85"/>
        <end position="103"/>
    </location>
</feature>
<proteinExistence type="predicted"/>
<feature type="transmembrane region" description="Helical" evidence="1">
    <location>
        <begin position="109"/>
        <end position="128"/>
    </location>
</feature>
<keyword evidence="1" id="KW-0812">Transmembrane</keyword>
<evidence type="ECO:0000256" key="1">
    <source>
        <dbReference type="SAM" id="Phobius"/>
    </source>
</evidence>
<name>A0A2M7VB87_9BACT</name>
<organism evidence="2 3">
    <name type="scientific">Candidatus Magasanikbacteria bacterium CG_4_10_14_0_2_um_filter_33_14</name>
    <dbReference type="NCBI Taxonomy" id="1974636"/>
    <lineage>
        <taxon>Bacteria</taxon>
        <taxon>Candidatus Magasanikiibacteriota</taxon>
    </lineage>
</organism>
<feature type="transmembrane region" description="Helical" evidence="1">
    <location>
        <begin position="12"/>
        <end position="40"/>
    </location>
</feature>
<sequence length="139" mass="16534">MKEKNKKEVKDWYISATHYLTSGFIIPFFVGLLAFVIIFYTAGEENFPKFVLPLSFLWLVSLWFGVIYSSKYLEKTYIIKNSDKIINLSTLYFLIIGILYRMYNFSLEVDYFIDFLFFFVAVLVFYFASKKYLKNNATN</sequence>